<accession>V9L1H1</accession>
<feature type="chain" id="PRO_5005149351" description="NAD(P)(+)--arginine ADP-ribosyltransferase" evidence="10">
    <location>
        <begin position="18"/>
        <end position="268"/>
    </location>
</feature>
<keyword evidence="5 10" id="KW-0328">Glycosyltransferase</keyword>
<dbReference type="EC" id="2.4.2.31" evidence="10"/>
<keyword evidence="3" id="KW-0964">Secreted</keyword>
<feature type="transmembrane region" description="Helical" evidence="11">
    <location>
        <begin position="241"/>
        <end position="262"/>
    </location>
</feature>
<dbReference type="GO" id="GO:0016779">
    <property type="term" value="F:nucleotidyltransferase activity"/>
    <property type="evidence" value="ECO:0007669"/>
    <property type="project" value="UniProtKB-KW"/>
</dbReference>
<evidence type="ECO:0000256" key="10">
    <source>
        <dbReference type="RuleBase" id="RU361228"/>
    </source>
</evidence>
<name>V9L1H1_CALMI</name>
<dbReference type="PROSITE" id="PS01291">
    <property type="entry name" value="ART"/>
    <property type="match status" value="1"/>
</dbReference>
<evidence type="ECO:0000256" key="6">
    <source>
        <dbReference type="ARBA" id="ARBA00022679"/>
    </source>
</evidence>
<comment type="similarity">
    <text evidence="2 10">Belongs to the Arg-specific ADP-ribosyltransferase family.</text>
</comment>
<reference evidence="12" key="1">
    <citation type="journal article" date="2014" name="Nature">
        <title>Elephant shark genome provides unique insights into gnathostome evolution.</title>
        <authorList>
            <consortium name="International Elephant Shark Genome Sequencing Consortium"/>
            <person name="Venkatesh B."/>
            <person name="Lee A.P."/>
            <person name="Ravi V."/>
            <person name="Maurya A.K."/>
            <person name="Lian M.M."/>
            <person name="Swann J.B."/>
            <person name="Ohta Y."/>
            <person name="Flajnik M.F."/>
            <person name="Sutoh Y."/>
            <person name="Kasahara M."/>
            <person name="Hoon S."/>
            <person name="Gangu V."/>
            <person name="Roy S.W."/>
            <person name="Irimia M."/>
            <person name="Korzh V."/>
            <person name="Kondrychyn I."/>
            <person name="Lim Z.W."/>
            <person name="Tay B.H."/>
            <person name="Tohari S."/>
            <person name="Kong K.W."/>
            <person name="Ho S."/>
            <person name="Lorente-Galdos B."/>
            <person name="Quilez J."/>
            <person name="Marques-Bonet T."/>
            <person name="Raney B.J."/>
            <person name="Ingham P.W."/>
            <person name="Tay A."/>
            <person name="Hillier L.W."/>
            <person name="Minx P."/>
            <person name="Boehm T."/>
            <person name="Wilson R.K."/>
            <person name="Brenner S."/>
            <person name="Warren W.C."/>
        </authorList>
    </citation>
    <scope>NUCLEOTIDE SEQUENCE</scope>
    <source>
        <tissue evidence="12">Gills</tissue>
    </source>
</reference>
<keyword evidence="7" id="KW-0548">Nucleotidyltransferase</keyword>
<evidence type="ECO:0000256" key="11">
    <source>
        <dbReference type="SAM" id="Phobius"/>
    </source>
</evidence>
<evidence type="ECO:0000256" key="3">
    <source>
        <dbReference type="ARBA" id="ARBA00022525"/>
    </source>
</evidence>
<proteinExistence type="evidence at transcript level"/>
<evidence type="ECO:0000256" key="2">
    <source>
        <dbReference type="ARBA" id="ARBA00009558"/>
    </source>
</evidence>
<evidence type="ECO:0000256" key="4">
    <source>
        <dbReference type="ARBA" id="ARBA00022656"/>
    </source>
</evidence>
<keyword evidence="11" id="KW-1133">Transmembrane helix</keyword>
<keyword evidence="10" id="KW-0521">NADP</keyword>
<dbReference type="Pfam" id="PF01129">
    <property type="entry name" value="ART"/>
    <property type="match status" value="1"/>
</dbReference>
<keyword evidence="6 10" id="KW-0808">Transferase</keyword>
<evidence type="ECO:0000256" key="9">
    <source>
        <dbReference type="ARBA" id="ARBA00047597"/>
    </source>
</evidence>
<dbReference type="PANTHER" id="PTHR10339">
    <property type="entry name" value="ADP-RIBOSYLTRANSFERASE"/>
    <property type="match status" value="1"/>
</dbReference>
<keyword evidence="4" id="KW-0800">Toxin</keyword>
<keyword evidence="8" id="KW-0843">Virulence</keyword>
<evidence type="ECO:0000313" key="12">
    <source>
        <dbReference type="EMBL" id="AFP05139.1"/>
    </source>
</evidence>
<keyword evidence="11" id="KW-0812">Transmembrane</keyword>
<dbReference type="GO" id="GO:0090729">
    <property type="term" value="F:toxin activity"/>
    <property type="evidence" value="ECO:0007669"/>
    <property type="project" value="UniProtKB-KW"/>
</dbReference>
<dbReference type="GO" id="GO:0005576">
    <property type="term" value="C:extracellular region"/>
    <property type="evidence" value="ECO:0007669"/>
    <property type="project" value="UniProtKB-SubCell"/>
</dbReference>
<comment type="catalytic activity">
    <reaction evidence="9 10">
        <text>L-arginyl-[protein] + NAD(+) = N(omega)-(ADP-D-ribosyl)-L-arginyl-[protein] + nicotinamide + H(+)</text>
        <dbReference type="Rhea" id="RHEA:19149"/>
        <dbReference type="Rhea" id="RHEA-COMP:10532"/>
        <dbReference type="Rhea" id="RHEA-COMP:15087"/>
        <dbReference type="ChEBI" id="CHEBI:15378"/>
        <dbReference type="ChEBI" id="CHEBI:17154"/>
        <dbReference type="ChEBI" id="CHEBI:29965"/>
        <dbReference type="ChEBI" id="CHEBI:57540"/>
        <dbReference type="ChEBI" id="CHEBI:142554"/>
        <dbReference type="EC" id="2.4.2.31"/>
    </reaction>
</comment>
<evidence type="ECO:0000256" key="5">
    <source>
        <dbReference type="ARBA" id="ARBA00022676"/>
    </source>
</evidence>
<dbReference type="InterPro" id="IPR050999">
    <property type="entry name" value="ADP-ribosyltransferase_ARG"/>
</dbReference>
<evidence type="ECO:0000256" key="8">
    <source>
        <dbReference type="ARBA" id="ARBA00023026"/>
    </source>
</evidence>
<dbReference type="PROSITE" id="PS51996">
    <property type="entry name" value="TR_MART"/>
    <property type="match status" value="1"/>
</dbReference>
<protein>
    <recommendedName>
        <fullName evidence="10">NAD(P)(+)--arginine ADP-ribosyltransferase</fullName>
        <ecNumber evidence="10">2.4.2.31</ecNumber>
    </recommendedName>
    <alternativeName>
        <fullName evidence="10">Mono(ADP-ribosyl)transferase</fullName>
    </alternativeName>
</protein>
<evidence type="ECO:0000256" key="1">
    <source>
        <dbReference type="ARBA" id="ARBA00004613"/>
    </source>
</evidence>
<keyword evidence="11" id="KW-0472">Membrane</keyword>
<dbReference type="EMBL" id="JW872621">
    <property type="protein sequence ID" value="AFP05139.1"/>
    <property type="molecule type" value="mRNA"/>
</dbReference>
<dbReference type="GO" id="GO:0003950">
    <property type="term" value="F:NAD+ poly-ADP-ribosyltransferase activity"/>
    <property type="evidence" value="ECO:0007669"/>
    <property type="project" value="TreeGrafter"/>
</dbReference>
<keyword evidence="10" id="KW-0732">Signal</keyword>
<dbReference type="PANTHER" id="PTHR10339:SF25">
    <property type="entry name" value="SECRETED EXOENZYME S"/>
    <property type="match status" value="1"/>
</dbReference>
<dbReference type="SUPFAM" id="SSF56399">
    <property type="entry name" value="ADP-ribosylation"/>
    <property type="match status" value="1"/>
</dbReference>
<feature type="signal peptide" evidence="10">
    <location>
        <begin position="1"/>
        <end position="17"/>
    </location>
</feature>
<dbReference type="AlphaFoldDB" id="V9L1H1"/>
<organism evidence="12">
    <name type="scientific">Callorhinchus milii</name>
    <name type="common">Ghost shark</name>
    <dbReference type="NCBI Taxonomy" id="7868"/>
    <lineage>
        <taxon>Eukaryota</taxon>
        <taxon>Metazoa</taxon>
        <taxon>Chordata</taxon>
        <taxon>Craniata</taxon>
        <taxon>Vertebrata</taxon>
        <taxon>Chondrichthyes</taxon>
        <taxon>Holocephali</taxon>
        <taxon>Chimaeriformes</taxon>
        <taxon>Callorhinchidae</taxon>
        <taxon>Callorhinchus</taxon>
    </lineage>
</organism>
<dbReference type="InterPro" id="IPR000768">
    <property type="entry name" value="ART"/>
</dbReference>
<dbReference type="PRINTS" id="PR00970">
    <property type="entry name" value="RIBTRNSFRASE"/>
</dbReference>
<sequence>MLFSVSLCLCLILPGLADRLEAKDCSSANEMAVVRPCVTYRFSSEEEKKAKEDLVKERNLKPDLNQAWVRAERWWEGQNNTLKKEHAIALYAYTLKTPLHKDFNSELRKYLANNQTYNESFPYKSLHYYLSAALEELRSKQGGGRSITLYRGCPCTYSLNVNENKQFEMFTSSSGDKSVAEGFAKGETLFLITTILGVSIKDYSASPEQDEWLIPPCSPFLVTKKTGKEDIQVLGKPRMQIFLSSGIALSPTITLLITVLLTQCRFFW</sequence>
<dbReference type="Gene3D" id="3.90.176.10">
    <property type="entry name" value="Toxin ADP-ribosyltransferase, Chain A, domain 1"/>
    <property type="match status" value="1"/>
</dbReference>
<comment type="subcellular location">
    <subcellularLocation>
        <location evidence="1">Secreted</location>
    </subcellularLocation>
</comment>
<evidence type="ECO:0000256" key="7">
    <source>
        <dbReference type="ARBA" id="ARBA00022695"/>
    </source>
</evidence>
<dbReference type="GO" id="GO:0106274">
    <property type="term" value="F:NAD+-protein-arginine ADP-ribosyltransferase activity"/>
    <property type="evidence" value="ECO:0007669"/>
    <property type="project" value="UniProtKB-EC"/>
</dbReference>
<keyword evidence="10" id="KW-0520">NAD</keyword>